<dbReference type="AlphaFoldDB" id="A0A1D1XJ01"/>
<name>A0A1D1XJ01_9ARAE</name>
<reference evidence="2" key="1">
    <citation type="submission" date="2015-07" db="EMBL/GenBank/DDBJ databases">
        <title>Transcriptome Assembly of Anthurium amnicola.</title>
        <authorList>
            <person name="Suzuki J."/>
        </authorList>
    </citation>
    <scope>NUCLEOTIDE SEQUENCE</scope>
</reference>
<sequence>ENKPGLVKYAIVASTARRMGEPKTPPSISLRRFELSDVDDMMEWVSDADVSRYMTWETIPTREEALRHLRTTVFPHPWYRAICLDGRPIGFISVTPGAGADGCRAKVSCSLARRCWGQGIGPEAVRMMARVVFAEMPQLERLDALAAVENRGGQRTLEKGGFVRERVHRRFQILDGKVRDMVRYSFVRVDSKL</sequence>
<dbReference type="InterPro" id="IPR000182">
    <property type="entry name" value="GNAT_dom"/>
</dbReference>
<keyword evidence="2" id="KW-0808">Transferase</keyword>
<feature type="non-terminal residue" evidence="2">
    <location>
        <position position="1"/>
    </location>
</feature>
<evidence type="ECO:0000313" key="2">
    <source>
        <dbReference type="EMBL" id="JAT42373.1"/>
    </source>
</evidence>
<dbReference type="Gene3D" id="3.40.630.30">
    <property type="match status" value="1"/>
</dbReference>
<organism evidence="2">
    <name type="scientific">Anthurium amnicola</name>
    <dbReference type="NCBI Taxonomy" id="1678845"/>
    <lineage>
        <taxon>Eukaryota</taxon>
        <taxon>Viridiplantae</taxon>
        <taxon>Streptophyta</taxon>
        <taxon>Embryophyta</taxon>
        <taxon>Tracheophyta</taxon>
        <taxon>Spermatophyta</taxon>
        <taxon>Magnoliopsida</taxon>
        <taxon>Liliopsida</taxon>
        <taxon>Araceae</taxon>
        <taxon>Pothoideae</taxon>
        <taxon>Potheae</taxon>
        <taxon>Anthurium</taxon>
    </lineage>
</organism>
<dbReference type="GO" id="GO:0016747">
    <property type="term" value="F:acyltransferase activity, transferring groups other than amino-acyl groups"/>
    <property type="evidence" value="ECO:0007669"/>
    <property type="project" value="InterPro"/>
</dbReference>
<feature type="domain" description="N-acetyltransferase" evidence="1">
    <location>
        <begin position="28"/>
        <end position="180"/>
    </location>
</feature>
<dbReference type="PROSITE" id="PS51186">
    <property type="entry name" value="GNAT"/>
    <property type="match status" value="1"/>
</dbReference>
<dbReference type="SUPFAM" id="SSF55729">
    <property type="entry name" value="Acyl-CoA N-acyltransferases (Nat)"/>
    <property type="match status" value="1"/>
</dbReference>
<dbReference type="InterPro" id="IPR016181">
    <property type="entry name" value="Acyl_CoA_acyltransferase"/>
</dbReference>
<dbReference type="PANTHER" id="PTHR46067">
    <property type="entry name" value="ACYL-COA N-ACYLTRANSFERASES (NAT) SUPERFAMILY PROTEIN"/>
    <property type="match status" value="1"/>
</dbReference>
<dbReference type="EMBL" id="GDJX01025563">
    <property type="protein sequence ID" value="JAT42373.1"/>
    <property type="molecule type" value="Transcribed_RNA"/>
</dbReference>
<dbReference type="Pfam" id="PF13302">
    <property type="entry name" value="Acetyltransf_3"/>
    <property type="match status" value="1"/>
</dbReference>
<gene>
    <name evidence="2" type="primary">p20_1</name>
    <name evidence="2" type="ORF">g.127948</name>
</gene>
<proteinExistence type="predicted"/>
<accession>A0A1D1XJ01</accession>
<evidence type="ECO:0000259" key="1">
    <source>
        <dbReference type="PROSITE" id="PS51186"/>
    </source>
</evidence>
<dbReference type="PANTHER" id="PTHR46067:SF27">
    <property type="entry name" value="ACYL-COA N-ACYLTRANSFERASES (NAT) SUPERFAMILY PROTEIN"/>
    <property type="match status" value="1"/>
</dbReference>
<protein>
    <submittedName>
        <fullName evidence="2">Putative N-acetyltransferase p20</fullName>
    </submittedName>
</protein>